<gene>
    <name evidence="2" type="ORF">DFQ05_1588</name>
</gene>
<dbReference type="AlphaFoldDB" id="A0A4R1KTC8"/>
<evidence type="ECO:0000313" key="3">
    <source>
        <dbReference type="Proteomes" id="UP000295714"/>
    </source>
</evidence>
<evidence type="ECO:0000313" key="2">
    <source>
        <dbReference type="EMBL" id="TCK67807.1"/>
    </source>
</evidence>
<dbReference type="OrthoDB" id="9815829at2"/>
<protein>
    <recommendedName>
        <fullName evidence="4">Glycosyl transferase family 2</fullName>
    </recommendedName>
</protein>
<dbReference type="EMBL" id="SMGI01000002">
    <property type="protein sequence ID" value="TCK67807.1"/>
    <property type="molecule type" value="Genomic_DNA"/>
</dbReference>
<dbReference type="InterPro" id="IPR029044">
    <property type="entry name" value="Nucleotide-diphossugar_trans"/>
</dbReference>
<evidence type="ECO:0000256" key="1">
    <source>
        <dbReference type="SAM" id="Phobius"/>
    </source>
</evidence>
<feature type="transmembrane region" description="Helical" evidence="1">
    <location>
        <begin position="300"/>
        <end position="319"/>
    </location>
</feature>
<dbReference type="RefSeq" id="WP_132704839.1">
    <property type="nucleotide sequence ID" value="NZ_SMGI01000002.1"/>
</dbReference>
<reference evidence="2 3" key="1">
    <citation type="journal article" date="2015" name="Stand. Genomic Sci.">
        <title>Genomic Encyclopedia of Bacterial and Archaeal Type Strains, Phase III: the genomes of soil and plant-associated and newly described type strains.</title>
        <authorList>
            <person name="Whitman W.B."/>
            <person name="Woyke T."/>
            <person name="Klenk H.P."/>
            <person name="Zhou Y."/>
            <person name="Lilburn T.G."/>
            <person name="Beck B.J."/>
            <person name="De Vos P."/>
            <person name="Vandamme P."/>
            <person name="Eisen J.A."/>
            <person name="Garrity G."/>
            <person name="Hugenholtz P."/>
            <person name="Kyrpides N.C."/>
        </authorList>
    </citation>
    <scope>NUCLEOTIDE SEQUENCE [LARGE SCALE GENOMIC DNA]</scope>
    <source>
        <strain evidence="2 3">CECT 8445</strain>
    </source>
</reference>
<dbReference type="Proteomes" id="UP000295714">
    <property type="component" value="Unassembled WGS sequence"/>
</dbReference>
<keyword evidence="1" id="KW-1133">Transmembrane helix</keyword>
<keyword evidence="1" id="KW-0472">Membrane</keyword>
<sequence length="322" mass="38530">MSEERLELCLLIPIHDFNHYQKKMIESLKVQDSESFMVYFGFNGISREKFFDCEKSLSKLINKTFSFKSLYNETGDANLMRQILFEKSNSDIPYVMYLDSDDRLAKENSLSEIINLKKEHSPDILCLNISTTDDSGETIYFKDRLEFKYGDKLLDKTKNTNQIIEDYRSNIVAKVINRHLLEGINFKSLPMFQDWNISGKLYDRFFSIYNSTTVHYLYIHREDSVSNSFRREKLFKLAECVKDINSNIQKSKYHSHLNISFWLNFLSYSVKSNYYKPFFREYRYFMKEINPFKIISIKQFIKYFFIAIPVTGILYFKFFKDD</sequence>
<dbReference type="SUPFAM" id="SSF53448">
    <property type="entry name" value="Nucleotide-diphospho-sugar transferases"/>
    <property type="match status" value="1"/>
</dbReference>
<accession>A0A4R1KTC8</accession>
<keyword evidence="1" id="KW-0812">Transmembrane</keyword>
<keyword evidence="3" id="KW-1185">Reference proteome</keyword>
<evidence type="ECO:0008006" key="4">
    <source>
        <dbReference type="Google" id="ProtNLM"/>
    </source>
</evidence>
<proteinExistence type="predicted"/>
<comment type="caution">
    <text evidence="2">The sequence shown here is derived from an EMBL/GenBank/DDBJ whole genome shotgun (WGS) entry which is preliminary data.</text>
</comment>
<organism evidence="2 3">
    <name type="scientific">Winogradskyella wandonensis</name>
    <dbReference type="NCBI Taxonomy" id="1442586"/>
    <lineage>
        <taxon>Bacteria</taxon>
        <taxon>Pseudomonadati</taxon>
        <taxon>Bacteroidota</taxon>
        <taxon>Flavobacteriia</taxon>
        <taxon>Flavobacteriales</taxon>
        <taxon>Flavobacteriaceae</taxon>
        <taxon>Winogradskyella</taxon>
    </lineage>
</organism>
<name>A0A4R1KTC8_9FLAO</name>